<sequence>MLFFLRVGSVAGGSPAASYLFCFAKKGNPKKATAQPLPFGFPFVQIKKWEANETRFAQTTFTSFSIFCSAQTAASQRKTDWFGSPSALPDQKSDDSELKQVGKM</sequence>
<dbReference type="OrthoDB" id="8781762at2"/>
<evidence type="ECO:0000313" key="3">
    <source>
        <dbReference type="Proteomes" id="UP000294737"/>
    </source>
</evidence>
<dbReference type="RefSeq" id="WP_112990699.1">
    <property type="nucleotide sequence ID" value="NZ_PTLZ01000001.1"/>
</dbReference>
<feature type="compositionally biased region" description="Basic and acidic residues" evidence="1">
    <location>
        <begin position="91"/>
        <end position="104"/>
    </location>
</feature>
<keyword evidence="3" id="KW-1185">Reference proteome</keyword>
<gene>
    <name evidence="2" type="ORF">EV677_0575</name>
</gene>
<dbReference type="Proteomes" id="UP000294737">
    <property type="component" value="Unassembled WGS sequence"/>
</dbReference>
<evidence type="ECO:0000256" key="1">
    <source>
        <dbReference type="SAM" id="MobiDB-lite"/>
    </source>
</evidence>
<reference evidence="2 3" key="1">
    <citation type="submission" date="2019-03" db="EMBL/GenBank/DDBJ databases">
        <title>Genomic Encyclopedia of Type Strains, Phase IV (KMG-IV): sequencing the most valuable type-strain genomes for metagenomic binning, comparative biology and taxonomic classification.</title>
        <authorList>
            <person name="Goeker M."/>
        </authorList>
    </citation>
    <scope>NUCLEOTIDE SEQUENCE [LARGE SCALE GENOMIC DNA]</scope>
    <source>
        <strain evidence="2 3">DSM 18555</strain>
    </source>
</reference>
<proteinExistence type="predicted"/>
<name>A0A4R6GID6_9BURK</name>
<organism evidence="2 3">
    <name type="scientific">Herminiimonas fonticola</name>
    <dbReference type="NCBI Taxonomy" id="303380"/>
    <lineage>
        <taxon>Bacteria</taxon>
        <taxon>Pseudomonadati</taxon>
        <taxon>Pseudomonadota</taxon>
        <taxon>Betaproteobacteria</taxon>
        <taxon>Burkholderiales</taxon>
        <taxon>Oxalobacteraceae</taxon>
        <taxon>Herminiimonas</taxon>
    </lineage>
</organism>
<dbReference type="AlphaFoldDB" id="A0A4R6GID6"/>
<evidence type="ECO:0000313" key="2">
    <source>
        <dbReference type="EMBL" id="TDN94034.1"/>
    </source>
</evidence>
<accession>A0A4R6GID6</accession>
<comment type="caution">
    <text evidence="2">The sequence shown here is derived from an EMBL/GenBank/DDBJ whole genome shotgun (WGS) entry which is preliminary data.</text>
</comment>
<protein>
    <submittedName>
        <fullName evidence="2">Uncharacterized protein</fullName>
    </submittedName>
</protein>
<feature type="region of interest" description="Disordered" evidence="1">
    <location>
        <begin position="81"/>
        <end position="104"/>
    </location>
</feature>
<dbReference type="EMBL" id="SNWF01000004">
    <property type="protein sequence ID" value="TDN94034.1"/>
    <property type="molecule type" value="Genomic_DNA"/>
</dbReference>